<sequence length="148" mass="17203">MRKAIITLIVLIIAVGSYLIFMKTNTITFSDALSNAMEENNEIQGEEVIRSIDITRRHTANDGDSQGHEYIKIEEEETINEIMEHTNDMRLNRNNENPEVCYFMSINTNHSSYDLIIGLDDYIWINDRSYQVEGENKLLEIVSSFDYE</sequence>
<dbReference type="AlphaFoldDB" id="A0A9X2DPV4"/>
<evidence type="ECO:0000313" key="2">
    <source>
        <dbReference type="Proteomes" id="UP001139179"/>
    </source>
</evidence>
<evidence type="ECO:0000313" key="1">
    <source>
        <dbReference type="EMBL" id="MCM3714496.1"/>
    </source>
</evidence>
<comment type="caution">
    <text evidence="1">The sequence shown here is derived from an EMBL/GenBank/DDBJ whole genome shotgun (WGS) entry which is preliminary data.</text>
</comment>
<dbReference type="Proteomes" id="UP001139179">
    <property type="component" value="Unassembled WGS sequence"/>
</dbReference>
<gene>
    <name evidence="1" type="ORF">M3202_10390</name>
</gene>
<organism evidence="1 2">
    <name type="scientific">Halalkalibacter oceani</name>
    <dbReference type="NCBI Taxonomy" id="1653776"/>
    <lineage>
        <taxon>Bacteria</taxon>
        <taxon>Bacillati</taxon>
        <taxon>Bacillota</taxon>
        <taxon>Bacilli</taxon>
        <taxon>Bacillales</taxon>
        <taxon>Bacillaceae</taxon>
        <taxon>Halalkalibacter</taxon>
    </lineage>
</organism>
<dbReference type="EMBL" id="JAMBOL010000007">
    <property type="protein sequence ID" value="MCM3714496.1"/>
    <property type="molecule type" value="Genomic_DNA"/>
</dbReference>
<reference evidence="1" key="1">
    <citation type="submission" date="2022-05" db="EMBL/GenBank/DDBJ databases">
        <title>Comparative Genomics of Spacecraft Associated Microbes.</title>
        <authorList>
            <person name="Tran M.T."/>
            <person name="Wright A."/>
            <person name="Seuylemezian A."/>
            <person name="Eisen J."/>
            <person name="Coil D."/>
        </authorList>
    </citation>
    <scope>NUCLEOTIDE SEQUENCE</scope>
    <source>
        <strain evidence="1">214.1.1</strain>
    </source>
</reference>
<protein>
    <submittedName>
        <fullName evidence="1">Uncharacterized protein</fullName>
    </submittedName>
</protein>
<keyword evidence="2" id="KW-1185">Reference proteome</keyword>
<accession>A0A9X2DPV4</accession>
<dbReference type="RefSeq" id="WP_251223269.1">
    <property type="nucleotide sequence ID" value="NZ_JAMBOL010000007.1"/>
</dbReference>
<proteinExistence type="predicted"/>
<name>A0A9X2DPV4_9BACI</name>